<name>A0ACB8FI08_9SAUR</name>
<gene>
    <name evidence="1" type="ORF">K3G42_024210</name>
</gene>
<keyword evidence="2" id="KW-1185">Reference proteome</keyword>
<evidence type="ECO:0000313" key="2">
    <source>
        <dbReference type="Proteomes" id="UP000827872"/>
    </source>
</evidence>
<proteinExistence type="predicted"/>
<organism evidence="1 2">
    <name type="scientific">Sphaerodactylus townsendi</name>
    <dbReference type="NCBI Taxonomy" id="933632"/>
    <lineage>
        <taxon>Eukaryota</taxon>
        <taxon>Metazoa</taxon>
        <taxon>Chordata</taxon>
        <taxon>Craniata</taxon>
        <taxon>Vertebrata</taxon>
        <taxon>Euteleostomi</taxon>
        <taxon>Lepidosauria</taxon>
        <taxon>Squamata</taxon>
        <taxon>Bifurcata</taxon>
        <taxon>Gekkota</taxon>
        <taxon>Sphaerodactylidae</taxon>
        <taxon>Sphaerodactylus</taxon>
    </lineage>
</organism>
<evidence type="ECO:0000313" key="1">
    <source>
        <dbReference type="EMBL" id="KAH8005160.1"/>
    </source>
</evidence>
<reference evidence="1" key="1">
    <citation type="submission" date="2021-08" db="EMBL/GenBank/DDBJ databases">
        <title>The first chromosome-level gecko genome reveals the dynamic sex chromosomes of Neotropical dwarf geckos (Sphaerodactylidae: Sphaerodactylus).</title>
        <authorList>
            <person name="Pinto B.J."/>
            <person name="Keating S.E."/>
            <person name="Gamble T."/>
        </authorList>
    </citation>
    <scope>NUCLEOTIDE SEQUENCE</scope>
    <source>
        <strain evidence="1">TG3544</strain>
    </source>
</reference>
<dbReference type="Proteomes" id="UP000827872">
    <property type="component" value="Linkage Group LG04"/>
</dbReference>
<sequence>MFASSFQCKSPRRSASQLYFYQFVRINSSLLPHHQQLLVGLSLIQKHGIQPRIFVWKSLRAASKLHILHDGLKLSPAFFLVRASVPLTWEPHT</sequence>
<accession>A0ACB8FI08</accession>
<protein>
    <submittedName>
        <fullName evidence="1">Uncharacterized protein</fullName>
    </submittedName>
</protein>
<dbReference type="EMBL" id="CM037617">
    <property type="protein sequence ID" value="KAH8005160.1"/>
    <property type="molecule type" value="Genomic_DNA"/>
</dbReference>
<comment type="caution">
    <text evidence="1">The sequence shown here is derived from an EMBL/GenBank/DDBJ whole genome shotgun (WGS) entry which is preliminary data.</text>
</comment>